<evidence type="ECO:0000313" key="11">
    <source>
        <dbReference type="Proteomes" id="UP000002258"/>
    </source>
</evidence>
<evidence type="ECO:0000256" key="7">
    <source>
        <dbReference type="ARBA" id="ARBA00023242"/>
    </source>
</evidence>
<feature type="compositionally biased region" description="Low complexity" evidence="8">
    <location>
        <begin position="365"/>
        <end position="389"/>
    </location>
</feature>
<evidence type="ECO:0000256" key="2">
    <source>
        <dbReference type="ARBA" id="ARBA00022723"/>
    </source>
</evidence>
<dbReference type="InParanoid" id="A3GI49"/>
<dbReference type="SMART" id="SM01090">
    <property type="entry name" value="Copper-fist"/>
    <property type="match status" value="1"/>
</dbReference>
<keyword evidence="4" id="KW-0186">Copper</keyword>
<dbReference type="OrthoDB" id="5600085at2759"/>
<dbReference type="PANTHER" id="PTHR28088:SF5">
    <property type="entry name" value="TRANSCRIPTIONAL ACTIVATOR HAA1-RELATED"/>
    <property type="match status" value="1"/>
</dbReference>
<dbReference type="InterPro" id="IPR051763">
    <property type="entry name" value="Copper_Homeo_Regul"/>
</dbReference>
<feature type="compositionally biased region" description="Low complexity" evidence="8">
    <location>
        <begin position="215"/>
        <end position="246"/>
    </location>
</feature>
<proteinExistence type="predicted"/>
<dbReference type="PROSITE" id="PS50073">
    <property type="entry name" value="COPPER_FIST_2"/>
    <property type="match status" value="1"/>
</dbReference>
<evidence type="ECO:0000256" key="6">
    <source>
        <dbReference type="ARBA" id="ARBA00023163"/>
    </source>
</evidence>
<evidence type="ECO:0000313" key="10">
    <source>
        <dbReference type="EMBL" id="EAZ62926.2"/>
    </source>
</evidence>
<evidence type="ECO:0000259" key="9">
    <source>
        <dbReference type="PROSITE" id="PS50073"/>
    </source>
</evidence>
<dbReference type="STRING" id="322104.A3GI49"/>
<comment type="subcellular location">
    <subcellularLocation>
        <location evidence="1">Nucleus</location>
    </subcellularLocation>
</comment>
<dbReference type="GO" id="GO:0005507">
    <property type="term" value="F:copper ion binding"/>
    <property type="evidence" value="ECO:0007669"/>
    <property type="project" value="InterPro"/>
</dbReference>
<dbReference type="Pfam" id="PF00649">
    <property type="entry name" value="Copper-fist"/>
    <property type="match status" value="1"/>
</dbReference>
<dbReference type="OMA" id="HHFGRTG"/>
<dbReference type="GO" id="GO:0006879">
    <property type="term" value="P:intracellular iron ion homeostasis"/>
    <property type="evidence" value="ECO:0007669"/>
    <property type="project" value="TreeGrafter"/>
</dbReference>
<dbReference type="Proteomes" id="UP000002258">
    <property type="component" value="Chromosome 1"/>
</dbReference>
<gene>
    <name evidence="10" type="primary">CRF1</name>
    <name evidence="10" type="ORF">PICST_66716</name>
</gene>
<dbReference type="GO" id="GO:0000981">
    <property type="term" value="F:DNA-binding transcription factor activity, RNA polymerase II-specific"/>
    <property type="evidence" value="ECO:0007669"/>
    <property type="project" value="TreeGrafter"/>
</dbReference>
<dbReference type="InterPro" id="IPR036395">
    <property type="entry name" value="Cu_fist_DNA-bd_dom_sf"/>
</dbReference>
<keyword evidence="6" id="KW-0804">Transcription</keyword>
<dbReference type="RefSeq" id="XP_001386949.2">
    <property type="nucleotide sequence ID" value="XM_001386912.1"/>
</dbReference>
<feature type="region of interest" description="Disordered" evidence="8">
    <location>
        <begin position="193"/>
        <end position="246"/>
    </location>
</feature>
<dbReference type="GO" id="GO:0045944">
    <property type="term" value="P:positive regulation of transcription by RNA polymerase II"/>
    <property type="evidence" value="ECO:0007669"/>
    <property type="project" value="TreeGrafter"/>
</dbReference>
<dbReference type="eggNOG" id="ENOG502S7CA">
    <property type="taxonomic scope" value="Eukaryota"/>
</dbReference>
<dbReference type="SMART" id="SM00412">
    <property type="entry name" value="Cu_FIST"/>
    <property type="match status" value="1"/>
</dbReference>
<dbReference type="KEGG" id="pic:PICST_66716"/>
<organism evidence="10 11">
    <name type="scientific">Scheffersomyces stipitis (strain ATCC 58785 / CBS 6054 / NBRC 10063 / NRRL Y-11545)</name>
    <name type="common">Yeast</name>
    <name type="synonym">Pichia stipitis</name>
    <dbReference type="NCBI Taxonomy" id="322104"/>
    <lineage>
        <taxon>Eukaryota</taxon>
        <taxon>Fungi</taxon>
        <taxon>Dikarya</taxon>
        <taxon>Ascomycota</taxon>
        <taxon>Saccharomycotina</taxon>
        <taxon>Pichiomycetes</taxon>
        <taxon>Debaryomycetaceae</taxon>
        <taxon>Scheffersomyces</taxon>
    </lineage>
</organism>
<dbReference type="PANTHER" id="PTHR28088">
    <property type="entry name" value="TRANSCRIPTIONAL ACTIVATOR HAA1-RELATED"/>
    <property type="match status" value="1"/>
</dbReference>
<feature type="compositionally biased region" description="Low complexity" evidence="8">
    <location>
        <begin position="416"/>
        <end position="433"/>
    </location>
</feature>
<dbReference type="GO" id="GO:0000978">
    <property type="term" value="F:RNA polymerase II cis-regulatory region sequence-specific DNA binding"/>
    <property type="evidence" value="ECO:0007669"/>
    <property type="project" value="TreeGrafter"/>
</dbReference>
<feature type="region of interest" description="Disordered" evidence="8">
    <location>
        <begin position="572"/>
        <end position="619"/>
    </location>
</feature>
<dbReference type="GO" id="GO:0005634">
    <property type="term" value="C:nucleus"/>
    <property type="evidence" value="ECO:0007669"/>
    <property type="project" value="UniProtKB-SubCell"/>
</dbReference>
<dbReference type="PROSITE" id="PS01119">
    <property type="entry name" value="COPPER_FIST_1"/>
    <property type="match status" value="1"/>
</dbReference>
<keyword evidence="5" id="KW-0805">Transcription regulation</keyword>
<keyword evidence="3" id="KW-0862">Zinc</keyword>
<feature type="compositionally biased region" description="Pro residues" evidence="8">
    <location>
        <begin position="405"/>
        <end position="415"/>
    </location>
</feature>
<feature type="region of interest" description="Disordered" evidence="8">
    <location>
        <begin position="344"/>
        <end position="443"/>
    </location>
</feature>
<dbReference type="HOGENOM" id="CLU_017782_0_0_1"/>
<dbReference type="Gene3D" id="3.90.430.10">
    <property type="entry name" value="Copper fist DNA-binding domain"/>
    <property type="match status" value="1"/>
</dbReference>
<dbReference type="EMBL" id="AAVQ01000002">
    <property type="protein sequence ID" value="EAZ62926.2"/>
    <property type="molecule type" value="Genomic_DNA"/>
</dbReference>
<sequence length="645" mass="69074">MVLINGVKYACERCIRGHRVTTCTHTDQPLTMIKPKGRPASQCQHCRDQRKMKNLHTTCTCGKKGKSPGMHLASCPCHKNSHCTCSANQAAKKVGVAPQGNIHHQTASERAKKKSLITAANADLLKRSASTSSNSNLNSNSSNGNPSTSPRSSNGTSSTFTASNSLNNYVIEDVIVPFETSNGLFDLFSSAAPSENNTSNNSINGSKTNLNDPFNTGSNSNSAGSLSPSSNFNNNNNTTMNGTNSISLSNNNYNDLSYDTNNDTAYEKDSIDLPTLATDIKRHYNNPDIDAHLSPTELELVDHMFPLFPLVGTASFDSDSNQPLSSIPQNNIFTSLHEKSAPMSTTFTNLTGTNGNGNSKVNPLVNSNGSNNSNANVTNTNADSNVSTDLSHSSSIKSLNRPHQPKPVRPIPQPSATPQSTSSNVNSTNSGNNHYQPIRPKRPESVLSIASNSSSRSFDVNHNHNSSFIVGGIPNSTNSAAYPPSGLYGAYDVHNVASGFHSDDSPHYHHFGGTGLGSTSSSTNIASNQNESDFANSENWFSELASNNNKRTTSLSTSSSFANIYENQKNGLSEDRKVSGTPDVSNGDIYGNSKLTSAVPEENGEEQNYSSSVPPAQAPMDYEVNLPMFQDLLPSFDGKSFDQDF</sequence>
<dbReference type="GO" id="GO:0006878">
    <property type="term" value="P:intracellular copper ion homeostasis"/>
    <property type="evidence" value="ECO:0007669"/>
    <property type="project" value="TreeGrafter"/>
</dbReference>
<protein>
    <submittedName>
        <fullName evidence="10">Copper resistance protein</fullName>
    </submittedName>
</protein>
<dbReference type="InterPro" id="IPR001083">
    <property type="entry name" value="Cu_fist_DNA-bd_dom"/>
</dbReference>
<name>A3GI49_PICST</name>
<comment type="caution">
    <text evidence="10">The sequence shown here is derived from an EMBL/GenBank/DDBJ whole genome shotgun (WGS) entry which is preliminary data.</text>
</comment>
<dbReference type="SUPFAM" id="SSF57879">
    <property type="entry name" value="Zinc domain conserved in yeast copper-regulated transcription factors"/>
    <property type="match status" value="1"/>
</dbReference>
<feature type="compositionally biased region" description="Polar residues" evidence="8">
    <location>
        <begin position="193"/>
        <end position="214"/>
    </location>
</feature>
<keyword evidence="2" id="KW-0479">Metal-binding</keyword>
<keyword evidence="7" id="KW-0539">Nucleus</keyword>
<accession>A3GI49</accession>
<evidence type="ECO:0000256" key="1">
    <source>
        <dbReference type="ARBA" id="ARBA00004123"/>
    </source>
</evidence>
<feature type="region of interest" description="Disordered" evidence="8">
    <location>
        <begin position="127"/>
        <end position="159"/>
    </location>
</feature>
<evidence type="ECO:0000256" key="3">
    <source>
        <dbReference type="ARBA" id="ARBA00022833"/>
    </source>
</evidence>
<dbReference type="PRINTS" id="PR00617">
    <property type="entry name" value="COPPERFIST"/>
</dbReference>
<keyword evidence="11" id="KW-1185">Reference proteome</keyword>
<feature type="compositionally biased region" description="Low complexity" evidence="8">
    <location>
        <begin position="345"/>
        <end position="358"/>
    </location>
</feature>
<evidence type="ECO:0000256" key="8">
    <source>
        <dbReference type="SAM" id="MobiDB-lite"/>
    </source>
</evidence>
<feature type="region of interest" description="Disordered" evidence="8">
    <location>
        <begin position="511"/>
        <end position="530"/>
    </location>
</feature>
<evidence type="ECO:0000256" key="4">
    <source>
        <dbReference type="ARBA" id="ARBA00023008"/>
    </source>
</evidence>
<dbReference type="GeneID" id="4851948"/>
<dbReference type="AlphaFoldDB" id="A3GI49"/>
<evidence type="ECO:0000256" key="5">
    <source>
        <dbReference type="ARBA" id="ARBA00023015"/>
    </source>
</evidence>
<reference evidence="10 11" key="1">
    <citation type="journal article" date="2007" name="Nat. Biotechnol.">
        <title>Genome sequence of the lignocellulose-bioconverting and xylose-fermenting yeast Pichia stipitis.</title>
        <authorList>
            <person name="Jeffries T.W."/>
            <person name="Grigoriev I.V."/>
            <person name="Grimwood J."/>
            <person name="Laplaza J.M."/>
            <person name="Aerts A."/>
            <person name="Salamov A."/>
            <person name="Schmutz J."/>
            <person name="Lindquist E."/>
            <person name="Dehal P."/>
            <person name="Shapiro H."/>
            <person name="Jin Y.S."/>
            <person name="Passoth V."/>
            <person name="Richardson P.M."/>
        </authorList>
    </citation>
    <scope>NUCLEOTIDE SEQUENCE [LARGE SCALE GENOMIC DNA]</scope>
    <source>
        <strain evidence="11">ATCC 58785 / CBS 6054 / NBRC 10063 / NRRL Y-11545</strain>
    </source>
</reference>
<dbReference type="FunFam" id="3.90.430.10:FF:000001">
    <property type="entry name" value="Copper fist DNA-binding protein"/>
    <property type="match status" value="1"/>
</dbReference>
<feature type="domain" description="Copper-fist" evidence="9">
    <location>
        <begin position="1"/>
        <end position="40"/>
    </location>
</feature>